<keyword evidence="1" id="KW-0812">Transmembrane</keyword>
<protein>
    <submittedName>
        <fullName evidence="2">Uncharacterized protein</fullName>
    </submittedName>
</protein>
<evidence type="ECO:0000256" key="1">
    <source>
        <dbReference type="SAM" id="Phobius"/>
    </source>
</evidence>
<keyword evidence="3" id="KW-1185">Reference proteome</keyword>
<feature type="transmembrane region" description="Helical" evidence="1">
    <location>
        <begin position="81"/>
        <end position="100"/>
    </location>
</feature>
<keyword evidence="1" id="KW-1133">Transmembrane helix</keyword>
<evidence type="ECO:0000313" key="3">
    <source>
        <dbReference type="Proteomes" id="UP000316095"/>
    </source>
</evidence>
<dbReference type="EMBL" id="SJPG01000001">
    <property type="protein sequence ID" value="TWT63455.1"/>
    <property type="molecule type" value="Genomic_DNA"/>
</dbReference>
<organism evidence="2 3">
    <name type="scientific">Rubinisphaera italica</name>
    <dbReference type="NCBI Taxonomy" id="2527969"/>
    <lineage>
        <taxon>Bacteria</taxon>
        <taxon>Pseudomonadati</taxon>
        <taxon>Planctomycetota</taxon>
        <taxon>Planctomycetia</taxon>
        <taxon>Planctomycetales</taxon>
        <taxon>Planctomycetaceae</taxon>
        <taxon>Rubinisphaera</taxon>
    </lineage>
</organism>
<dbReference type="OrthoDB" id="215433at2"/>
<reference evidence="2 3" key="1">
    <citation type="submission" date="2019-02" db="EMBL/GenBank/DDBJ databases">
        <title>Deep-cultivation of Planctomycetes and their phenomic and genomic characterization uncovers novel biology.</title>
        <authorList>
            <person name="Wiegand S."/>
            <person name="Jogler M."/>
            <person name="Boedeker C."/>
            <person name="Pinto D."/>
            <person name="Vollmers J."/>
            <person name="Rivas-Marin E."/>
            <person name="Kohn T."/>
            <person name="Peeters S.H."/>
            <person name="Heuer A."/>
            <person name="Rast P."/>
            <person name="Oberbeckmann S."/>
            <person name="Bunk B."/>
            <person name="Jeske O."/>
            <person name="Meyerdierks A."/>
            <person name="Storesund J.E."/>
            <person name="Kallscheuer N."/>
            <person name="Luecker S."/>
            <person name="Lage O.M."/>
            <person name="Pohl T."/>
            <person name="Merkel B.J."/>
            <person name="Hornburger P."/>
            <person name="Mueller R.-W."/>
            <person name="Bruemmer F."/>
            <person name="Labrenz M."/>
            <person name="Spormann A.M."/>
            <person name="Op Den Camp H."/>
            <person name="Overmann J."/>
            <person name="Amann R."/>
            <person name="Jetten M.S.M."/>
            <person name="Mascher T."/>
            <person name="Medema M.H."/>
            <person name="Devos D.P."/>
            <person name="Kaster A.-K."/>
            <person name="Ovreas L."/>
            <person name="Rohde M."/>
            <person name="Galperin M.Y."/>
            <person name="Jogler C."/>
        </authorList>
    </citation>
    <scope>NUCLEOTIDE SEQUENCE [LARGE SCALE GENOMIC DNA]</scope>
    <source>
        <strain evidence="2 3">Pan54</strain>
    </source>
</reference>
<name>A0A5C5XMY5_9PLAN</name>
<accession>A0A5C5XMY5</accession>
<comment type="caution">
    <text evidence="2">The sequence shown here is derived from an EMBL/GenBank/DDBJ whole genome shotgun (WGS) entry which is preliminary data.</text>
</comment>
<proteinExistence type="predicted"/>
<feature type="transmembrane region" description="Helical" evidence="1">
    <location>
        <begin position="26"/>
        <end position="47"/>
    </location>
</feature>
<evidence type="ECO:0000313" key="2">
    <source>
        <dbReference type="EMBL" id="TWT63455.1"/>
    </source>
</evidence>
<dbReference type="AlphaFoldDB" id="A0A5C5XMY5"/>
<keyword evidence="1" id="KW-0472">Membrane</keyword>
<dbReference type="Proteomes" id="UP000316095">
    <property type="component" value="Unassembled WGS sequence"/>
</dbReference>
<feature type="transmembrane region" description="Helical" evidence="1">
    <location>
        <begin position="54"/>
        <end position="75"/>
    </location>
</feature>
<dbReference type="RefSeq" id="WP_146505199.1">
    <property type="nucleotide sequence ID" value="NZ_SJPG01000001.1"/>
</dbReference>
<gene>
    <name evidence="2" type="ORF">Pan54_42080</name>
</gene>
<sequence length="101" mass="10488">MFGLIIGAGILGIVIAAMEDWDFPGWFTSGICVLSALVPAAIVNAIIGPEFFFVGLAVGAAVAGLVISAMCGMSFQRAYTAAAIYLGIHIALVFMIQLMMS</sequence>